<dbReference type="NCBIfam" id="TIGR01930">
    <property type="entry name" value="AcCoA-C-Actrans"/>
    <property type="match status" value="1"/>
</dbReference>
<organism evidence="10 11">
    <name type="scientific">Luteimicrobium subarcticum</name>
    <dbReference type="NCBI Taxonomy" id="620910"/>
    <lineage>
        <taxon>Bacteria</taxon>
        <taxon>Bacillati</taxon>
        <taxon>Actinomycetota</taxon>
        <taxon>Actinomycetes</taxon>
        <taxon>Micrococcales</taxon>
        <taxon>Luteimicrobium</taxon>
    </lineage>
</organism>
<comment type="caution">
    <text evidence="10">The sequence shown here is derived from an EMBL/GenBank/DDBJ whole genome shotgun (WGS) entry which is preliminary data.</text>
</comment>
<evidence type="ECO:0000313" key="11">
    <source>
        <dbReference type="Proteomes" id="UP000231586"/>
    </source>
</evidence>
<sequence>MTRRDPVDVVVVGAARTPQGRLRGQLGAVPATQLGGIAVEGALGRSGIDPASVDAVVMGHVLQAGAGQNPARQAARRAGIGWRAHAVTVNTVCLSGLSAVIEATRRLRLGEASVVVAGGMESMTLAPHLLAGSRSGFAYGDAVLLDHAGRDGLTDAFDAVAMGELTDRSTSRGTFPRALQDAVAARSHQRAARAQHDGVLAREIVPVPVPRRGGPLEVAQDEGVRPDATVETLAALRPAFDPDGAITAGNASPLSDGAAATVLTTRERAEHEGWSVLATVKAHAEVAGPDNTLLLQPARAAQAALAAEGWHVDDLSTIELNEAFAVVVAASADALGLDPLDPRLNADGGGIALGHPLAASGARLVVHAAHTLARSGGRAVVALCGGGGQGSALLLEA</sequence>
<dbReference type="InterPro" id="IPR020617">
    <property type="entry name" value="Thiolase_C"/>
</dbReference>
<dbReference type="GO" id="GO:0003985">
    <property type="term" value="F:acetyl-CoA C-acetyltransferase activity"/>
    <property type="evidence" value="ECO:0007669"/>
    <property type="project" value="UniProtKB-EC"/>
</dbReference>
<dbReference type="PANTHER" id="PTHR18919:SF107">
    <property type="entry name" value="ACETYL-COA ACETYLTRANSFERASE, CYTOSOLIC"/>
    <property type="match status" value="1"/>
</dbReference>
<dbReference type="EC" id="2.3.1.9" evidence="2"/>
<feature type="active site" description="Proton acceptor" evidence="6">
    <location>
        <position position="355"/>
    </location>
</feature>
<dbReference type="InterPro" id="IPR020613">
    <property type="entry name" value="Thiolase_CS"/>
</dbReference>
<gene>
    <name evidence="10" type="ORF">CLV34_2405</name>
</gene>
<dbReference type="Gene3D" id="3.40.47.10">
    <property type="match status" value="1"/>
</dbReference>
<feature type="active site" description="Acyl-thioester intermediate" evidence="6">
    <location>
        <position position="93"/>
    </location>
</feature>
<evidence type="ECO:0000256" key="3">
    <source>
        <dbReference type="ARBA" id="ARBA00022679"/>
    </source>
</evidence>
<keyword evidence="11" id="KW-1185">Reference proteome</keyword>
<evidence type="ECO:0000256" key="2">
    <source>
        <dbReference type="ARBA" id="ARBA00012705"/>
    </source>
</evidence>
<dbReference type="PROSITE" id="PS00737">
    <property type="entry name" value="THIOLASE_2"/>
    <property type="match status" value="1"/>
</dbReference>
<dbReference type="Proteomes" id="UP000231586">
    <property type="component" value="Unassembled WGS sequence"/>
</dbReference>
<dbReference type="SUPFAM" id="SSF53901">
    <property type="entry name" value="Thiolase-like"/>
    <property type="match status" value="2"/>
</dbReference>
<protein>
    <recommendedName>
        <fullName evidence="5">Probable acetyl-CoA acetyltransferase</fullName>
        <ecNumber evidence="2">2.3.1.9</ecNumber>
    </recommendedName>
</protein>
<dbReference type="InterPro" id="IPR016039">
    <property type="entry name" value="Thiolase-like"/>
</dbReference>
<dbReference type="PROSITE" id="PS00099">
    <property type="entry name" value="THIOLASE_3"/>
    <property type="match status" value="1"/>
</dbReference>
<evidence type="ECO:0000256" key="1">
    <source>
        <dbReference type="ARBA" id="ARBA00010982"/>
    </source>
</evidence>
<dbReference type="RefSeq" id="WP_100350519.1">
    <property type="nucleotide sequence ID" value="NZ_PGTZ01000009.1"/>
</dbReference>
<feature type="domain" description="Thiolase C-terminal" evidence="9">
    <location>
        <begin position="276"/>
        <end position="396"/>
    </location>
</feature>
<dbReference type="EMBL" id="PGTZ01000009">
    <property type="protein sequence ID" value="PJI91138.1"/>
    <property type="molecule type" value="Genomic_DNA"/>
</dbReference>
<keyword evidence="3 7" id="KW-0808">Transferase</keyword>
<name>A0A2M8WJR8_9MICO</name>
<comment type="similarity">
    <text evidence="1 7">Belongs to the thiolase-like superfamily. Thiolase family.</text>
</comment>
<dbReference type="Pfam" id="PF00108">
    <property type="entry name" value="Thiolase_N"/>
    <property type="match status" value="1"/>
</dbReference>
<dbReference type="OrthoDB" id="1402717at2"/>
<dbReference type="AlphaFoldDB" id="A0A2M8WJR8"/>
<evidence type="ECO:0000259" key="8">
    <source>
        <dbReference type="Pfam" id="PF00108"/>
    </source>
</evidence>
<dbReference type="Pfam" id="PF02803">
    <property type="entry name" value="Thiolase_C"/>
    <property type="match status" value="1"/>
</dbReference>
<evidence type="ECO:0000256" key="4">
    <source>
        <dbReference type="ARBA" id="ARBA00023315"/>
    </source>
</evidence>
<proteinExistence type="inferred from homology"/>
<reference evidence="10 11" key="1">
    <citation type="submission" date="2017-11" db="EMBL/GenBank/DDBJ databases">
        <title>Genomic Encyclopedia of Archaeal and Bacterial Type Strains, Phase II (KMG-II): From Individual Species to Whole Genera.</title>
        <authorList>
            <person name="Goeker M."/>
        </authorList>
    </citation>
    <scope>NUCLEOTIDE SEQUENCE [LARGE SCALE GENOMIC DNA]</scope>
    <source>
        <strain evidence="10 11">DSM 22413</strain>
    </source>
</reference>
<evidence type="ECO:0000313" key="10">
    <source>
        <dbReference type="EMBL" id="PJI91138.1"/>
    </source>
</evidence>
<dbReference type="PIRSF" id="PIRSF000429">
    <property type="entry name" value="Ac-CoA_Ac_transf"/>
    <property type="match status" value="1"/>
</dbReference>
<evidence type="ECO:0000259" key="9">
    <source>
        <dbReference type="Pfam" id="PF02803"/>
    </source>
</evidence>
<dbReference type="PANTHER" id="PTHR18919">
    <property type="entry name" value="ACETYL-COA C-ACYLTRANSFERASE"/>
    <property type="match status" value="1"/>
</dbReference>
<evidence type="ECO:0000256" key="7">
    <source>
        <dbReference type="RuleBase" id="RU003557"/>
    </source>
</evidence>
<feature type="domain" description="Thiolase N-terminal" evidence="8">
    <location>
        <begin position="9"/>
        <end position="266"/>
    </location>
</feature>
<evidence type="ECO:0000256" key="5">
    <source>
        <dbReference type="ARBA" id="ARBA00040529"/>
    </source>
</evidence>
<dbReference type="InterPro" id="IPR020616">
    <property type="entry name" value="Thiolase_N"/>
</dbReference>
<accession>A0A2M8WJR8</accession>
<dbReference type="InterPro" id="IPR020610">
    <property type="entry name" value="Thiolase_AS"/>
</dbReference>
<dbReference type="CDD" id="cd00751">
    <property type="entry name" value="thiolase"/>
    <property type="match status" value="1"/>
</dbReference>
<evidence type="ECO:0000256" key="6">
    <source>
        <dbReference type="PIRSR" id="PIRSR000429-1"/>
    </source>
</evidence>
<keyword evidence="4 7" id="KW-0012">Acyltransferase</keyword>
<dbReference type="InterPro" id="IPR002155">
    <property type="entry name" value="Thiolase"/>
</dbReference>
<feature type="active site" description="Proton acceptor" evidence="6">
    <location>
        <position position="384"/>
    </location>
</feature>